<evidence type="ECO:0008006" key="4">
    <source>
        <dbReference type="Google" id="ProtNLM"/>
    </source>
</evidence>
<keyword evidence="1" id="KW-1133">Transmembrane helix</keyword>
<dbReference type="RefSeq" id="WP_303539792.1">
    <property type="nucleotide sequence ID" value="NZ_JAUOTP010000001.1"/>
</dbReference>
<comment type="caution">
    <text evidence="2">The sequence shown here is derived from an EMBL/GenBank/DDBJ whole genome shotgun (WGS) entry which is preliminary data.</text>
</comment>
<feature type="transmembrane region" description="Helical" evidence="1">
    <location>
        <begin position="132"/>
        <end position="152"/>
    </location>
</feature>
<reference evidence="2" key="1">
    <citation type="submission" date="2023-07" db="EMBL/GenBank/DDBJ databases">
        <authorList>
            <person name="Kim M."/>
        </authorList>
    </citation>
    <scope>NUCLEOTIDE SEQUENCE</scope>
    <source>
        <strain evidence="2">BIUV-7</strain>
    </source>
</reference>
<keyword evidence="1" id="KW-0472">Membrane</keyword>
<dbReference type="EMBL" id="JAUOTP010000001">
    <property type="protein sequence ID" value="MDO6413418.1"/>
    <property type="molecule type" value="Genomic_DNA"/>
</dbReference>
<feature type="transmembrane region" description="Helical" evidence="1">
    <location>
        <begin position="282"/>
        <end position="303"/>
    </location>
</feature>
<proteinExistence type="predicted"/>
<evidence type="ECO:0000256" key="1">
    <source>
        <dbReference type="SAM" id="Phobius"/>
    </source>
</evidence>
<feature type="transmembrane region" description="Helical" evidence="1">
    <location>
        <begin position="27"/>
        <end position="48"/>
    </location>
</feature>
<keyword evidence="3" id="KW-1185">Reference proteome</keyword>
<sequence length="335" mass="37706">MTSIAHISPAARSDEPFWKRHRVSPRLAIMWLWVLVVVLYFAWEAATYRGIFAILAEWQFDRLGQDLPTFNFCLLTMALAWPALAILRRRTLSRDELAASRAHTLSDDDLDDDEWEQEAQLALFSAQDYMHFLLGFGASLGIAALIALLWTLTLPTGTEPPRSFTPGVVGGSEPQEGSARIEGAVRYGRIASFNRGILFFNRTALFAPIVPPKGSDGRVRYFVEFLPVERPDLSAGATISHRTGILVHADLPGALVRLYRYLGYQPIEHYYVLYASAATIRWPYYIIAAQFLLGGLLFGATGLGQWRHVRKLRGDLDYYHSDDWNGADETPSARR</sequence>
<accession>A0ABT8Y528</accession>
<gene>
    <name evidence="2" type="ORF">Q4F19_03395</name>
</gene>
<evidence type="ECO:0000313" key="3">
    <source>
        <dbReference type="Proteomes" id="UP001169764"/>
    </source>
</evidence>
<protein>
    <recommendedName>
        <fullName evidence="4">ResB-like domain-containing protein</fullName>
    </recommendedName>
</protein>
<evidence type="ECO:0000313" key="2">
    <source>
        <dbReference type="EMBL" id="MDO6413418.1"/>
    </source>
</evidence>
<name>A0ABT8Y528_9SPHN</name>
<feature type="transmembrane region" description="Helical" evidence="1">
    <location>
        <begin position="68"/>
        <end position="87"/>
    </location>
</feature>
<dbReference type="Proteomes" id="UP001169764">
    <property type="component" value="Unassembled WGS sequence"/>
</dbReference>
<organism evidence="2 3">
    <name type="scientific">Sphingomonas natans</name>
    <dbReference type="NCBI Taxonomy" id="3063330"/>
    <lineage>
        <taxon>Bacteria</taxon>
        <taxon>Pseudomonadati</taxon>
        <taxon>Pseudomonadota</taxon>
        <taxon>Alphaproteobacteria</taxon>
        <taxon>Sphingomonadales</taxon>
        <taxon>Sphingomonadaceae</taxon>
        <taxon>Sphingomonas</taxon>
    </lineage>
</organism>
<keyword evidence="1" id="KW-0812">Transmembrane</keyword>